<evidence type="ECO:0000259" key="5">
    <source>
        <dbReference type="PROSITE" id="PS51792"/>
    </source>
</evidence>
<dbReference type="Proteomes" id="UP001372338">
    <property type="component" value="Unassembled WGS sequence"/>
</dbReference>
<accession>A0AAN9F3Y1</accession>
<dbReference type="EMBL" id="JAYWIO010000004">
    <property type="protein sequence ID" value="KAK7267965.1"/>
    <property type="molecule type" value="Genomic_DNA"/>
</dbReference>
<keyword evidence="3" id="KW-0862">Zinc</keyword>
<evidence type="ECO:0000256" key="4">
    <source>
        <dbReference type="RuleBase" id="RU110713"/>
    </source>
</evidence>
<dbReference type="GO" id="GO:0046872">
    <property type="term" value="F:metal ion binding"/>
    <property type="evidence" value="ECO:0007669"/>
    <property type="project" value="UniProtKB-KW"/>
</dbReference>
<dbReference type="InterPro" id="IPR039058">
    <property type="entry name" value="Yippee_fam"/>
</dbReference>
<feature type="domain" description="Yippee" evidence="5">
    <location>
        <begin position="11"/>
        <end position="108"/>
    </location>
</feature>
<comment type="similarity">
    <text evidence="1 4">Belongs to the yippee family.</text>
</comment>
<evidence type="ECO:0000256" key="1">
    <source>
        <dbReference type="ARBA" id="ARBA00005613"/>
    </source>
</evidence>
<evidence type="ECO:0000256" key="2">
    <source>
        <dbReference type="ARBA" id="ARBA00022723"/>
    </source>
</evidence>
<proteinExistence type="inferred from homology"/>
<protein>
    <recommendedName>
        <fullName evidence="4">Protein yippee-like</fullName>
    </recommendedName>
</protein>
<keyword evidence="7" id="KW-1185">Reference proteome</keyword>
<dbReference type="PROSITE" id="PS51792">
    <property type="entry name" value="YIPPEE"/>
    <property type="match status" value="1"/>
</dbReference>
<keyword evidence="2" id="KW-0479">Metal-binding</keyword>
<dbReference type="InterPro" id="IPR034751">
    <property type="entry name" value="Yippee"/>
</dbReference>
<reference evidence="6 7" key="1">
    <citation type="submission" date="2024-01" db="EMBL/GenBank/DDBJ databases">
        <title>The genomes of 5 underutilized Papilionoideae crops provide insights into root nodulation and disease resistanc.</title>
        <authorList>
            <person name="Yuan L."/>
        </authorList>
    </citation>
    <scope>NUCLEOTIDE SEQUENCE [LARGE SCALE GENOMIC DNA]</scope>
    <source>
        <strain evidence="6">ZHUSHIDOU_FW_LH</strain>
        <tissue evidence="6">Leaf</tissue>
    </source>
</reference>
<name>A0AAN9F3Y1_CROPI</name>
<dbReference type="PANTHER" id="PTHR13848">
    <property type="entry name" value="PROTEIN YIPPEE-LIKE CG15309-RELATED"/>
    <property type="match status" value="1"/>
</dbReference>
<evidence type="ECO:0000256" key="3">
    <source>
        <dbReference type="ARBA" id="ARBA00022833"/>
    </source>
</evidence>
<dbReference type="AlphaFoldDB" id="A0AAN9F3Y1"/>
<organism evidence="6 7">
    <name type="scientific">Crotalaria pallida</name>
    <name type="common">Smooth rattlebox</name>
    <name type="synonym">Crotalaria striata</name>
    <dbReference type="NCBI Taxonomy" id="3830"/>
    <lineage>
        <taxon>Eukaryota</taxon>
        <taxon>Viridiplantae</taxon>
        <taxon>Streptophyta</taxon>
        <taxon>Embryophyta</taxon>
        <taxon>Tracheophyta</taxon>
        <taxon>Spermatophyta</taxon>
        <taxon>Magnoliopsida</taxon>
        <taxon>eudicotyledons</taxon>
        <taxon>Gunneridae</taxon>
        <taxon>Pentapetalae</taxon>
        <taxon>rosids</taxon>
        <taxon>fabids</taxon>
        <taxon>Fabales</taxon>
        <taxon>Fabaceae</taxon>
        <taxon>Papilionoideae</taxon>
        <taxon>50 kb inversion clade</taxon>
        <taxon>genistoids sensu lato</taxon>
        <taxon>core genistoids</taxon>
        <taxon>Crotalarieae</taxon>
        <taxon>Crotalaria</taxon>
    </lineage>
</organism>
<evidence type="ECO:0000313" key="7">
    <source>
        <dbReference type="Proteomes" id="UP001372338"/>
    </source>
</evidence>
<gene>
    <name evidence="6" type="ORF">RIF29_20646</name>
</gene>
<dbReference type="InterPro" id="IPR004910">
    <property type="entry name" value="Yippee/Mis18/Cereblon"/>
</dbReference>
<dbReference type="Pfam" id="PF03226">
    <property type="entry name" value="Yippee-Mis18"/>
    <property type="match status" value="1"/>
</dbReference>
<evidence type="ECO:0000313" key="6">
    <source>
        <dbReference type="EMBL" id="KAK7267965.1"/>
    </source>
</evidence>
<comment type="caution">
    <text evidence="6">The sequence shown here is derived from an EMBL/GenBank/DDBJ whole genome shotgun (WGS) entry which is preliminary data.</text>
</comment>
<sequence>MENLGDQSAPAAYRCKNCQTPIAFRSELLSKSYRAKTGPAFMFSHARNIIAGPKQNRELITGMYTVAGIYCSNCGEELGWKYIQAYEARQKFKEGRFIIERAKILKEY</sequence>